<feature type="non-terminal residue" evidence="1">
    <location>
        <position position="1"/>
    </location>
</feature>
<sequence length="29" mass="3302">GLTIEGEDPREIQKRIDNGVYDDKIQGEL</sequence>
<organism evidence="1">
    <name type="scientific">marine sediment metagenome</name>
    <dbReference type="NCBI Taxonomy" id="412755"/>
    <lineage>
        <taxon>unclassified sequences</taxon>
        <taxon>metagenomes</taxon>
        <taxon>ecological metagenomes</taxon>
    </lineage>
</organism>
<dbReference type="AlphaFoldDB" id="A0A0F9KPX3"/>
<name>A0A0F9KPX3_9ZZZZ</name>
<gene>
    <name evidence="1" type="ORF">LCGC14_1675680</name>
</gene>
<proteinExistence type="predicted"/>
<accession>A0A0F9KPX3</accession>
<comment type="caution">
    <text evidence="1">The sequence shown here is derived from an EMBL/GenBank/DDBJ whole genome shotgun (WGS) entry which is preliminary data.</text>
</comment>
<protein>
    <submittedName>
        <fullName evidence="1">Uncharacterized protein</fullName>
    </submittedName>
</protein>
<dbReference type="EMBL" id="LAZR01014450">
    <property type="protein sequence ID" value="KKM17450.1"/>
    <property type="molecule type" value="Genomic_DNA"/>
</dbReference>
<evidence type="ECO:0000313" key="1">
    <source>
        <dbReference type="EMBL" id="KKM17450.1"/>
    </source>
</evidence>
<reference evidence="1" key="1">
    <citation type="journal article" date="2015" name="Nature">
        <title>Complex archaea that bridge the gap between prokaryotes and eukaryotes.</title>
        <authorList>
            <person name="Spang A."/>
            <person name="Saw J.H."/>
            <person name="Jorgensen S.L."/>
            <person name="Zaremba-Niedzwiedzka K."/>
            <person name="Martijn J."/>
            <person name="Lind A.E."/>
            <person name="van Eijk R."/>
            <person name="Schleper C."/>
            <person name="Guy L."/>
            <person name="Ettema T.J."/>
        </authorList>
    </citation>
    <scope>NUCLEOTIDE SEQUENCE</scope>
</reference>